<reference evidence="8" key="1">
    <citation type="submission" date="2019-07" db="EMBL/GenBank/DDBJ databases">
        <title>Annotation for the trematode Paragonimus miyazaki's.</title>
        <authorList>
            <person name="Choi Y.-J."/>
        </authorList>
    </citation>
    <scope>NUCLEOTIDE SEQUENCE</scope>
    <source>
        <strain evidence="8">Japan</strain>
    </source>
</reference>
<protein>
    <recommendedName>
        <fullName evidence="7">Kinesin motor domain-containing protein</fullName>
    </recommendedName>
</protein>
<keyword evidence="4" id="KW-0963">Cytoplasm</keyword>
<dbReference type="InterPro" id="IPR027640">
    <property type="entry name" value="Kinesin-like_fam"/>
</dbReference>
<feature type="compositionally biased region" description="Low complexity" evidence="6">
    <location>
        <begin position="233"/>
        <end position="249"/>
    </location>
</feature>
<dbReference type="SMART" id="SM00129">
    <property type="entry name" value="KISc"/>
    <property type="match status" value="1"/>
</dbReference>
<feature type="domain" description="Kinesin motor" evidence="7">
    <location>
        <begin position="598"/>
        <end position="921"/>
    </location>
</feature>
<dbReference type="SUPFAM" id="SSF52540">
    <property type="entry name" value="P-loop containing nucleoside triphosphate hydrolases"/>
    <property type="match status" value="1"/>
</dbReference>
<evidence type="ECO:0000256" key="2">
    <source>
        <dbReference type="ARBA" id="ARBA00022741"/>
    </source>
</evidence>
<feature type="region of interest" description="Disordered" evidence="6">
    <location>
        <begin position="223"/>
        <end position="263"/>
    </location>
</feature>
<keyword evidence="4" id="KW-0206">Cytoskeleton</keyword>
<comment type="caution">
    <text evidence="8">The sequence shown here is derived from an EMBL/GenBank/DDBJ whole genome shotgun (WGS) entry which is preliminary data.</text>
</comment>
<dbReference type="Gene3D" id="3.40.850.10">
    <property type="entry name" value="Kinesin motor domain"/>
    <property type="match status" value="1"/>
</dbReference>
<dbReference type="GO" id="GO:0007018">
    <property type="term" value="P:microtubule-based movement"/>
    <property type="evidence" value="ECO:0007669"/>
    <property type="project" value="InterPro"/>
</dbReference>
<sequence length="942" mass="106317">MEGFHDYLDSSPRTCSQTQVTAATYRLNAQAQCPEIRAKTSKTAGTPVIDKKSPTTFLDTEDWGLYLRVCCQIQQIKAKYGCTEEEAEQMIHSERSGRWSRLIRLICAFNRLYVEYSKLVGYASRKLIDASSSQKNLIENVGSPKVFAETGEAGSKTFDIINPICQSECVHNSSGCGDTVTLAVENASTIAGNTQTSPAIGDQTRSLELDCNTEYRPSASQCLTDKAKPNTQSGTVFSSSSTSIGVKSSNRTSRSTQAESNSLLSSRCRKRQPTLICFRWCCRFTRKLTSPNLSKHAQEALKLSKQLETSVNFSNKHKFSEEASQEYFDQIRRDPVENSVVVYQLVSYQWRIEHRTQLPKESIKDFPPEQQPSDKELVDLVQLENDILPTIRLPIALELILPKMQKQIKNIMCNCQYLYDPLEVAAELRHMNYDTEACIAYFHKTRPLREVIHEFLPKNRIIKTDADQHPHSQPPATSKSQSTLHLDKTTLQKFLLNLRTQLIALRTAQQDATRHLNRLRQFSVGMNTQLRQALEEMLISQLCISPQFEKIISTNRTDLPFAQLSKLVQENRSLKMTLRMEENRRKTMFNMMQEYLGNIRVYCRCRAIPHTRSCIEVPSLDTILFANGAEAGIEQYKFDRVFDCHATQAEIYTELAPSVCSFLDGYNVCFLTYGGEASGKTYTLLGASGGGGECPHETNGIVYRALCNALAERDARQHDWDYCLTVAVIEIYNDNVTDLLGNETGVNLHVDSGLERMMDALSTLPIEMETDIEDLLNLCRAKRRIGHTALNSQSSRSHLIILTRLNAESRIHETKFCSILALCDLAGFEDIIKADTLGDPILAKEAGYINRSLTALNRVFMSLRTQDPNTVSYRDSKLTYLLKPFFTFSGKCILIVTVRSDKGNLASTQSSLRFGRESRGVTLGRARRQLNLDRLLNDTSLT</sequence>
<dbReference type="EMBL" id="JTDE01000380">
    <property type="protein sequence ID" value="KAF7261430.1"/>
    <property type="molecule type" value="Genomic_DNA"/>
</dbReference>
<evidence type="ECO:0000259" key="7">
    <source>
        <dbReference type="PROSITE" id="PS50067"/>
    </source>
</evidence>
<proteinExistence type="inferred from homology"/>
<feature type="binding site" evidence="5">
    <location>
        <begin position="674"/>
        <end position="681"/>
    </location>
    <ligand>
        <name>ATP</name>
        <dbReference type="ChEBI" id="CHEBI:30616"/>
    </ligand>
</feature>
<evidence type="ECO:0000313" key="9">
    <source>
        <dbReference type="Proteomes" id="UP000822476"/>
    </source>
</evidence>
<dbReference type="Pfam" id="PF00225">
    <property type="entry name" value="Kinesin"/>
    <property type="match status" value="1"/>
</dbReference>
<dbReference type="GO" id="GO:0005856">
    <property type="term" value="C:cytoskeleton"/>
    <property type="evidence" value="ECO:0007669"/>
    <property type="project" value="UniProtKB-SubCell"/>
</dbReference>
<dbReference type="GO" id="GO:0003777">
    <property type="term" value="F:microtubule motor activity"/>
    <property type="evidence" value="ECO:0007669"/>
    <property type="project" value="InterPro"/>
</dbReference>
<evidence type="ECO:0000256" key="6">
    <source>
        <dbReference type="SAM" id="MobiDB-lite"/>
    </source>
</evidence>
<dbReference type="InterPro" id="IPR001752">
    <property type="entry name" value="Kinesin_motor_dom"/>
</dbReference>
<dbReference type="PRINTS" id="PR00380">
    <property type="entry name" value="KINESINHEAVY"/>
</dbReference>
<dbReference type="InterPro" id="IPR036961">
    <property type="entry name" value="Kinesin_motor_dom_sf"/>
</dbReference>
<evidence type="ECO:0000256" key="3">
    <source>
        <dbReference type="ARBA" id="ARBA00022840"/>
    </source>
</evidence>
<evidence type="ECO:0000256" key="5">
    <source>
        <dbReference type="PROSITE-ProRule" id="PRU00283"/>
    </source>
</evidence>
<dbReference type="AlphaFoldDB" id="A0A8S9Z6X1"/>
<dbReference type="InterPro" id="IPR027417">
    <property type="entry name" value="P-loop_NTPase"/>
</dbReference>
<dbReference type="PANTHER" id="PTHR47972">
    <property type="entry name" value="KINESIN-LIKE PROTEIN KLP-3"/>
    <property type="match status" value="1"/>
</dbReference>
<comment type="similarity">
    <text evidence="5">Belongs to the TRAFAC class myosin-kinesin ATPase superfamily. Kinesin family.</text>
</comment>
<feature type="compositionally biased region" description="Polar residues" evidence="6">
    <location>
        <begin position="250"/>
        <end position="263"/>
    </location>
</feature>
<keyword evidence="3 5" id="KW-0067">ATP-binding</keyword>
<evidence type="ECO:0000256" key="4">
    <source>
        <dbReference type="ARBA" id="ARBA00023212"/>
    </source>
</evidence>
<name>A0A8S9Z6X1_9TREM</name>
<evidence type="ECO:0000313" key="8">
    <source>
        <dbReference type="EMBL" id="KAF7261430.1"/>
    </source>
</evidence>
<organism evidence="8 9">
    <name type="scientific">Paragonimus skrjabini miyazakii</name>
    <dbReference type="NCBI Taxonomy" id="59628"/>
    <lineage>
        <taxon>Eukaryota</taxon>
        <taxon>Metazoa</taxon>
        <taxon>Spiralia</taxon>
        <taxon>Lophotrochozoa</taxon>
        <taxon>Platyhelminthes</taxon>
        <taxon>Trematoda</taxon>
        <taxon>Digenea</taxon>
        <taxon>Plagiorchiida</taxon>
        <taxon>Troglotremata</taxon>
        <taxon>Troglotrematidae</taxon>
        <taxon>Paragonimus</taxon>
    </lineage>
</organism>
<accession>A0A8S9Z6X1</accession>
<keyword evidence="9" id="KW-1185">Reference proteome</keyword>
<comment type="subcellular location">
    <subcellularLocation>
        <location evidence="1">Cytoplasm</location>
        <location evidence="1">Cytoskeleton</location>
    </subcellularLocation>
</comment>
<keyword evidence="5" id="KW-0505">Motor protein</keyword>
<keyword evidence="2 5" id="KW-0547">Nucleotide-binding</keyword>
<gene>
    <name evidence="8" type="ORF">EG68_01135</name>
</gene>
<dbReference type="Proteomes" id="UP000822476">
    <property type="component" value="Unassembled WGS sequence"/>
</dbReference>
<dbReference type="GO" id="GO:0008017">
    <property type="term" value="F:microtubule binding"/>
    <property type="evidence" value="ECO:0007669"/>
    <property type="project" value="InterPro"/>
</dbReference>
<evidence type="ECO:0000256" key="1">
    <source>
        <dbReference type="ARBA" id="ARBA00004245"/>
    </source>
</evidence>
<dbReference type="GO" id="GO:0005524">
    <property type="term" value="F:ATP binding"/>
    <property type="evidence" value="ECO:0007669"/>
    <property type="project" value="UniProtKB-UniRule"/>
</dbReference>
<dbReference type="PROSITE" id="PS50067">
    <property type="entry name" value="KINESIN_MOTOR_2"/>
    <property type="match status" value="1"/>
</dbReference>
<dbReference type="OrthoDB" id="3176171at2759"/>